<dbReference type="GO" id="GO:0000160">
    <property type="term" value="P:phosphorelay signal transduction system"/>
    <property type="evidence" value="ECO:0007669"/>
    <property type="project" value="InterPro"/>
</dbReference>
<feature type="coiled-coil region" evidence="1">
    <location>
        <begin position="1"/>
        <end position="28"/>
    </location>
</feature>
<evidence type="ECO:0000313" key="5">
    <source>
        <dbReference type="Proteomes" id="UP001210169"/>
    </source>
</evidence>
<dbReference type="Proteomes" id="UP001210169">
    <property type="component" value="Chromosome"/>
</dbReference>
<dbReference type="EMBL" id="CP114203">
    <property type="protein sequence ID" value="WAU07308.1"/>
    <property type="molecule type" value="Genomic_DNA"/>
</dbReference>
<keyword evidence="5" id="KW-1185">Reference proteome</keyword>
<gene>
    <name evidence="2" type="ORF">Sliba_55130</name>
    <name evidence="3" type="ORF">STRNI_005904</name>
</gene>
<dbReference type="GeneID" id="301335054"/>
<reference evidence="2 4" key="1">
    <citation type="submission" date="2019-12" db="EMBL/GenBank/DDBJ databases">
        <title>Whole genome shotgun sequence of Streptomyces libani subsp. libani NBRC 13452.</title>
        <authorList>
            <person name="Ichikawa N."/>
            <person name="Kimura A."/>
            <person name="Kitahashi Y."/>
            <person name="Komaki H."/>
            <person name="Tamura T."/>
        </authorList>
    </citation>
    <scope>NUCLEOTIDE SEQUENCE [LARGE SCALE GENOMIC DNA]</scope>
    <source>
        <strain evidence="2 4">NBRC 13452</strain>
    </source>
</reference>
<dbReference type="InterPro" id="IPR036641">
    <property type="entry name" value="HPT_dom_sf"/>
</dbReference>
<sequence length="98" mass="10672">MDFDETEMREAVRELAEALETMLNLIKADALPATPEAHRRMREAMAFLDESTDRIATPDTPGEVLDLAKALNGLVVSTREQILADAVAASPVPDHPGM</sequence>
<dbReference type="RefSeq" id="WP_018093295.1">
    <property type="nucleotide sequence ID" value="NZ_BLIP01000001.1"/>
</dbReference>
<organism evidence="2 4">
    <name type="scientific">Streptomyces nigrescens</name>
    <dbReference type="NCBI Taxonomy" id="1920"/>
    <lineage>
        <taxon>Bacteria</taxon>
        <taxon>Bacillati</taxon>
        <taxon>Actinomycetota</taxon>
        <taxon>Actinomycetes</taxon>
        <taxon>Kitasatosporales</taxon>
        <taxon>Streptomycetaceae</taxon>
        <taxon>Streptomyces</taxon>
    </lineage>
</organism>
<dbReference type="Proteomes" id="UP000429552">
    <property type="component" value="Unassembled WGS sequence"/>
</dbReference>
<dbReference type="EMBL" id="BLIP01000001">
    <property type="protein sequence ID" value="GFE25060.1"/>
    <property type="molecule type" value="Genomic_DNA"/>
</dbReference>
<evidence type="ECO:0000313" key="2">
    <source>
        <dbReference type="EMBL" id="GFE25060.1"/>
    </source>
</evidence>
<name>A0A640TPJ7_STRNI</name>
<dbReference type="Gene3D" id="1.20.120.160">
    <property type="entry name" value="HPT domain"/>
    <property type="match status" value="1"/>
</dbReference>
<dbReference type="AlphaFoldDB" id="A0A640TPJ7"/>
<evidence type="ECO:0000256" key="1">
    <source>
        <dbReference type="SAM" id="Coils"/>
    </source>
</evidence>
<protein>
    <submittedName>
        <fullName evidence="2">Uncharacterized protein</fullName>
    </submittedName>
</protein>
<evidence type="ECO:0000313" key="4">
    <source>
        <dbReference type="Proteomes" id="UP000429552"/>
    </source>
</evidence>
<evidence type="ECO:0000313" key="3">
    <source>
        <dbReference type="EMBL" id="WAU07308.1"/>
    </source>
</evidence>
<proteinExistence type="predicted"/>
<keyword evidence="1" id="KW-0175">Coiled coil</keyword>
<accession>A0A640TPJ7</accession>
<reference evidence="3 5" key="2">
    <citation type="submission" date="2022-12" db="EMBL/GenBank/DDBJ databases">
        <authorList>
            <person name="Ruckert C."/>
            <person name="Busche T."/>
            <person name="Kalinowski J."/>
            <person name="Wittmann C."/>
        </authorList>
    </citation>
    <scope>NUCLEOTIDE SEQUENCE [LARGE SCALE GENOMIC DNA]</scope>
    <source>
        <strain evidence="3 5">DSM 40276</strain>
    </source>
</reference>